<dbReference type="SUPFAM" id="SSF53720">
    <property type="entry name" value="ALDH-like"/>
    <property type="match status" value="1"/>
</dbReference>
<dbReference type="Gene3D" id="3.40.309.10">
    <property type="entry name" value="Aldehyde Dehydrogenase, Chain A, domain 2"/>
    <property type="match status" value="1"/>
</dbReference>
<keyword evidence="7" id="KW-1185">Reference proteome</keyword>
<evidence type="ECO:0000256" key="2">
    <source>
        <dbReference type="ARBA" id="ARBA00023002"/>
    </source>
</evidence>
<dbReference type="InterPro" id="IPR016163">
    <property type="entry name" value="Ald_DH_C"/>
</dbReference>
<dbReference type="NCBIfam" id="TIGR01780">
    <property type="entry name" value="SSADH"/>
    <property type="match status" value="1"/>
</dbReference>
<dbReference type="EMBL" id="WWCO01000001">
    <property type="protein sequence ID" value="MYM33038.1"/>
    <property type="molecule type" value="Genomic_DNA"/>
</dbReference>
<dbReference type="InterPro" id="IPR010102">
    <property type="entry name" value="Succ_semiAld_DH"/>
</dbReference>
<dbReference type="RefSeq" id="WP_160988436.1">
    <property type="nucleotide sequence ID" value="NZ_WWCO01000001.1"/>
</dbReference>
<dbReference type="InterPro" id="IPR050740">
    <property type="entry name" value="Aldehyde_DH_Superfamily"/>
</dbReference>
<evidence type="ECO:0000256" key="4">
    <source>
        <dbReference type="RuleBase" id="RU003345"/>
    </source>
</evidence>
<dbReference type="PANTHER" id="PTHR43353:SF5">
    <property type="entry name" value="SUCCINATE-SEMIALDEHYDE DEHYDROGENASE, MITOCHONDRIAL"/>
    <property type="match status" value="1"/>
</dbReference>
<dbReference type="NCBIfam" id="NF008415">
    <property type="entry name" value="PRK11241.1"/>
    <property type="match status" value="1"/>
</dbReference>
<dbReference type="PROSITE" id="PS00687">
    <property type="entry name" value="ALDEHYDE_DEHYDR_GLU"/>
    <property type="match status" value="1"/>
</dbReference>
<evidence type="ECO:0000256" key="1">
    <source>
        <dbReference type="ARBA" id="ARBA00009986"/>
    </source>
</evidence>
<dbReference type="PANTHER" id="PTHR43353">
    <property type="entry name" value="SUCCINATE-SEMIALDEHYDE DEHYDROGENASE, MITOCHONDRIAL"/>
    <property type="match status" value="1"/>
</dbReference>
<comment type="similarity">
    <text evidence="1 4">Belongs to the aldehyde dehydrogenase family.</text>
</comment>
<evidence type="ECO:0000313" key="7">
    <source>
        <dbReference type="Proteomes" id="UP000449678"/>
    </source>
</evidence>
<evidence type="ECO:0000313" key="6">
    <source>
        <dbReference type="EMBL" id="MYM33038.1"/>
    </source>
</evidence>
<dbReference type="InterPro" id="IPR029510">
    <property type="entry name" value="Ald_DH_CS_GLU"/>
</dbReference>
<name>A0ABW9V2S3_9BURK</name>
<dbReference type="CDD" id="cd07103">
    <property type="entry name" value="ALDH_F5_SSADH_GabD"/>
    <property type="match status" value="1"/>
</dbReference>
<reference evidence="6 7" key="1">
    <citation type="submission" date="2019-12" db="EMBL/GenBank/DDBJ databases">
        <title>Novel species isolated from a subtropical stream in China.</title>
        <authorList>
            <person name="Lu H."/>
        </authorList>
    </citation>
    <scope>NUCLEOTIDE SEQUENCE [LARGE SCALE GENOMIC DNA]</scope>
    <source>
        <strain evidence="6 7">FT94W</strain>
    </source>
</reference>
<dbReference type="InterPro" id="IPR016161">
    <property type="entry name" value="Ald_DH/histidinol_DH"/>
</dbReference>
<organism evidence="6 7">
    <name type="scientific">Duganella lactea</name>
    <dbReference type="NCBI Taxonomy" id="2692173"/>
    <lineage>
        <taxon>Bacteria</taxon>
        <taxon>Pseudomonadati</taxon>
        <taxon>Pseudomonadota</taxon>
        <taxon>Betaproteobacteria</taxon>
        <taxon>Burkholderiales</taxon>
        <taxon>Oxalobacteraceae</taxon>
        <taxon>Telluria group</taxon>
        <taxon>Duganella</taxon>
    </lineage>
</organism>
<dbReference type="Proteomes" id="UP000449678">
    <property type="component" value="Unassembled WGS sequence"/>
</dbReference>
<dbReference type="Gene3D" id="3.40.605.10">
    <property type="entry name" value="Aldehyde Dehydrogenase, Chain A, domain 1"/>
    <property type="match status" value="1"/>
</dbReference>
<dbReference type="InterPro" id="IPR016162">
    <property type="entry name" value="Ald_DH_N"/>
</dbReference>
<proteinExistence type="inferred from homology"/>
<gene>
    <name evidence="6" type="primary">gabD</name>
    <name evidence="6" type="ORF">GTP38_01575</name>
</gene>
<evidence type="ECO:0000259" key="5">
    <source>
        <dbReference type="Pfam" id="PF00171"/>
    </source>
</evidence>
<evidence type="ECO:0000256" key="3">
    <source>
        <dbReference type="PROSITE-ProRule" id="PRU10007"/>
    </source>
</evidence>
<comment type="caution">
    <text evidence="6">The sequence shown here is derived from an EMBL/GenBank/DDBJ whole genome shotgun (WGS) entry which is preliminary data.</text>
</comment>
<feature type="domain" description="Aldehyde dehydrogenase" evidence="5">
    <location>
        <begin position="24"/>
        <end position="483"/>
    </location>
</feature>
<dbReference type="InterPro" id="IPR015590">
    <property type="entry name" value="Aldehyde_DH_dom"/>
</dbReference>
<accession>A0ABW9V2S3</accession>
<dbReference type="PROSITE" id="PS00070">
    <property type="entry name" value="ALDEHYDE_DEHYDR_CYS"/>
    <property type="match status" value="1"/>
</dbReference>
<feature type="active site" evidence="3">
    <location>
        <position position="260"/>
    </location>
</feature>
<keyword evidence="2 4" id="KW-0560">Oxidoreductase</keyword>
<sequence>MLPIKLQLKDPSLLRQQAYLNGEWRDADSGKALAVTNPATGEQIGTVPVMGAAETKRAIEAANAAWPAWRKKPAAERARILRKWNDLILENTDDLALLMTAEQGKPLTESRGEVAYGASFIEWFGEEAKRVAGETLASPWPDRRILVTKEPIGVCAAITPWNFPIAMITRKAGPALAAGCPMVLKPAEATPYCALALAVLAERAGVPPGVFSVLTGKSKDIGGEMTANPIVRKLSFTGSTEVGRLLMEQCAPTIKKLSLELGGNAPFIVFDDADLDAAVEGAIASKYRNAGQTCVCANRLYVQDGVYDAFAQKLVAAVDKLKVGNGVEDGVTQGPLIDGKAVEKVEQHVADALSKGGRLLLGGKRHALGHSFFQPTVIADIREDMLVAKEETFGPLAPLFRFKTDEEAITLANNTEFGLASYFYSRDVGRIWRVAEGLESGMVGVNTGLISTEVAPFGGVKQSGLGREGSHLGIEDYLVVKYICLGGI</sequence>
<dbReference type="Pfam" id="PF00171">
    <property type="entry name" value="Aldedh"/>
    <property type="match status" value="1"/>
</dbReference>
<dbReference type="InterPro" id="IPR016160">
    <property type="entry name" value="Ald_DH_CS_CYS"/>
</dbReference>
<protein>
    <submittedName>
        <fullName evidence="6">NADP-dependent succinate-semialdehyde dehydrogenase</fullName>
    </submittedName>
</protein>